<evidence type="ECO:0000256" key="1">
    <source>
        <dbReference type="ARBA" id="ARBA00004196"/>
    </source>
</evidence>
<evidence type="ECO:0000313" key="2">
    <source>
        <dbReference type="EMBL" id="MST58285.1"/>
    </source>
</evidence>
<accession>A0A6L5YJ42</accession>
<dbReference type="Proteomes" id="UP000476055">
    <property type="component" value="Unassembled WGS sequence"/>
</dbReference>
<name>A0A6L5YJ42_9FIRM</name>
<proteinExistence type="predicted"/>
<dbReference type="EMBL" id="VUMU01000009">
    <property type="protein sequence ID" value="MST58285.1"/>
    <property type="molecule type" value="Genomic_DNA"/>
</dbReference>
<sequence>MTEKIRCALYSIMGIALGIVLLLPGGHVQASEKKTIYNSSYVSFSPDGKAWTTCAGDRNYKWYDENETTTVYTGIKSSLEALQEGEHYYRSSRRGEVPIGAWQVVLRGAQCIHNAYGAPLGWHGISFGMKKCHRYYYSGWKPLCADCGEPIEWWNIYMSREAAETIQYMDLGSEENPVTYYYLCPFCSNLEQGVTFSPHRCKTISNNQYRIIYDANAESCHGFMEESYHMYDNAVLYEGKEVTPVTHLVVNNYSRIGYVFTGWNTRPDGSGISYGDRAEIYNLSTADYKDRTTWTEEDNGTVILYAQWRPCKSTLKIDAAGGSYNGESVFSVTGEYQKKYALQEAHIEPPEGCLIKFETNGGTPVAPVRGTNHFEEWMRILPFQGQIDGGSYIFPAADGHTDTVKAVYQPDPVTLPATSREGWSFGGWYYDTKFTQPAGAPGDRIIPSASLTLYAHWVTLQLQSTDNYRANEGKGAVDLTWSQADQKDKSYLLFQKRENGAWTRVNTADDISNAAEVNKKEEYTGKEKTFLIPYTGLYTITAKGAQGQNYESNSGGYGGSVTGTFWLQQGEKLTYFVGGQNGVNGGGSATDYGNGGGKTSVVSDRKGILLIAGGGGGASPAGNGGAGGSMAGVTENSDGQDGMAGGGAGYLGGSAGEKIVHHHTNGCYRDASYTPAFGNWQHFVYANASHSNTYTATSVGGHTKDDDNTYHVIRAGWARPHWAADGWNTSGYQGIDTRGNTKLNVSVYADSWGNGCRFSLNRSEYCILNQAGRIILSGTFRDAVYALSETPNSSWQNEDGSWGGAPGTSKFSGTFHFNLPEGTTKVYLHFKFYHDCSNAWFSSSLTGLNFTGGMTSTCGYTEGQVLSSKPAYGGSNYVNEDCVQIFESMSGNNRGDGSVEIRSQMVGYQETSHLNGIVATDCALPDKIPAEAIYEAIDEKSVRVTWQVPKDNGTVYYHKAESYLTGSTVRLCESNITQNRLTSGIAGYYLVIDDAKDTNVTKINGHFNTEPHTNVTADKITKYLHVAAVDVAGNIGATTHFTIKETEVPWKIYTGQLIPEGEDGNVAPSSEERCWYVRADGRTPITLKHQAYLKGVASLQYQLNETIYETRTQEGTIARNIIRTPSSDTAVETVRTDAEGLIYATEGTTVLQQYPYSFTVRSDSGKSLTGVQKFTITGDRSGQRIQVIPIAEADSVAGKIYSLHELDEKNKITLIADGEPPVIYGMEMLENRELIDRRDGKVNVTITASDAVSGVKEFYVNIQNTDNTVSKTYHPDADGSIRMEITEDDALFSGDFTVFAYACDQVGNETEISEGTTEFGLEADIIRIREPQDAAFRCGESGILTFTVWGYADRVEVIFPKEMTDLCPELNRIFDYRDKPGYRITEQLQFMVPLYTPENENFEVTVKAYKGDKKLEDHPGISVIGVKGSVLEDLRTRLR</sequence>
<dbReference type="GO" id="GO:0030313">
    <property type="term" value="C:cell envelope"/>
    <property type="evidence" value="ECO:0007669"/>
    <property type="project" value="UniProtKB-SubCell"/>
</dbReference>
<dbReference type="Gene3D" id="2.60.40.4270">
    <property type="entry name" value="Listeria-Bacteroides repeat domain"/>
    <property type="match status" value="2"/>
</dbReference>
<keyword evidence="3" id="KW-1185">Reference proteome</keyword>
<reference evidence="2 3" key="1">
    <citation type="submission" date="2019-08" db="EMBL/GenBank/DDBJ databases">
        <title>In-depth cultivation of the pig gut microbiome towards novel bacterial diversity and tailored functional studies.</title>
        <authorList>
            <person name="Wylensek D."/>
            <person name="Hitch T.C.A."/>
            <person name="Clavel T."/>
        </authorList>
    </citation>
    <scope>NUCLEOTIDE SEQUENCE [LARGE SCALE GENOMIC DNA]</scope>
    <source>
        <strain evidence="2 3">WCA3-601-WT-6H</strain>
    </source>
</reference>
<organism evidence="2 3">
    <name type="scientific">Waltera intestinalis</name>
    <dbReference type="NCBI Taxonomy" id="2606635"/>
    <lineage>
        <taxon>Bacteria</taxon>
        <taxon>Bacillati</taxon>
        <taxon>Bacillota</taxon>
        <taxon>Clostridia</taxon>
        <taxon>Lachnospirales</taxon>
        <taxon>Lachnospiraceae</taxon>
        <taxon>Waltera</taxon>
    </lineage>
</organism>
<gene>
    <name evidence="2" type="ORF">FYJ59_08555</name>
</gene>
<dbReference type="InterPro" id="IPR013378">
    <property type="entry name" value="InlB-like_B-rpt"/>
</dbReference>
<dbReference type="InterPro" id="IPR042229">
    <property type="entry name" value="Listeria/Bacterioides_rpt_sf"/>
</dbReference>
<dbReference type="RefSeq" id="WP_154496476.1">
    <property type="nucleotide sequence ID" value="NZ_VUMU01000009.1"/>
</dbReference>
<evidence type="ECO:0000313" key="3">
    <source>
        <dbReference type="Proteomes" id="UP000476055"/>
    </source>
</evidence>
<dbReference type="Pfam" id="PF09479">
    <property type="entry name" value="Flg_new"/>
    <property type="match status" value="2"/>
</dbReference>
<protein>
    <submittedName>
        <fullName evidence="2">InlB B-repeat-containing protein</fullName>
    </submittedName>
</protein>
<comment type="subcellular location">
    <subcellularLocation>
        <location evidence="1">Cell envelope</location>
    </subcellularLocation>
</comment>
<comment type="caution">
    <text evidence="2">The sequence shown here is derived from an EMBL/GenBank/DDBJ whole genome shotgun (WGS) entry which is preliminary data.</text>
</comment>